<dbReference type="Proteomes" id="UP000299102">
    <property type="component" value="Unassembled WGS sequence"/>
</dbReference>
<name>A0A4C1UTQ8_EUMVA</name>
<protein>
    <submittedName>
        <fullName evidence="2">Uncharacterized protein</fullName>
    </submittedName>
</protein>
<sequence>MKKTVKVNCYCCAGIGEYLFHKGLFWGQGRGITDEKGRGQGAGDGGSDNGAGSLEAPSSDPESQLRPKST</sequence>
<keyword evidence="3" id="KW-1185">Reference proteome</keyword>
<dbReference type="AlphaFoldDB" id="A0A4C1UTQ8"/>
<organism evidence="2 3">
    <name type="scientific">Eumeta variegata</name>
    <name type="common">Bagworm moth</name>
    <name type="synonym">Eumeta japonica</name>
    <dbReference type="NCBI Taxonomy" id="151549"/>
    <lineage>
        <taxon>Eukaryota</taxon>
        <taxon>Metazoa</taxon>
        <taxon>Ecdysozoa</taxon>
        <taxon>Arthropoda</taxon>
        <taxon>Hexapoda</taxon>
        <taxon>Insecta</taxon>
        <taxon>Pterygota</taxon>
        <taxon>Neoptera</taxon>
        <taxon>Endopterygota</taxon>
        <taxon>Lepidoptera</taxon>
        <taxon>Glossata</taxon>
        <taxon>Ditrysia</taxon>
        <taxon>Tineoidea</taxon>
        <taxon>Psychidae</taxon>
        <taxon>Oiketicinae</taxon>
        <taxon>Eumeta</taxon>
    </lineage>
</organism>
<feature type="compositionally biased region" description="Polar residues" evidence="1">
    <location>
        <begin position="60"/>
        <end position="70"/>
    </location>
</feature>
<evidence type="ECO:0000313" key="3">
    <source>
        <dbReference type="Proteomes" id="UP000299102"/>
    </source>
</evidence>
<feature type="region of interest" description="Disordered" evidence="1">
    <location>
        <begin position="30"/>
        <end position="70"/>
    </location>
</feature>
<evidence type="ECO:0000313" key="2">
    <source>
        <dbReference type="EMBL" id="GBP29417.1"/>
    </source>
</evidence>
<feature type="compositionally biased region" description="Gly residues" evidence="1">
    <location>
        <begin position="39"/>
        <end position="49"/>
    </location>
</feature>
<reference evidence="2 3" key="1">
    <citation type="journal article" date="2019" name="Commun. Biol.">
        <title>The bagworm genome reveals a unique fibroin gene that provides high tensile strength.</title>
        <authorList>
            <person name="Kono N."/>
            <person name="Nakamura H."/>
            <person name="Ohtoshi R."/>
            <person name="Tomita M."/>
            <person name="Numata K."/>
            <person name="Arakawa K."/>
        </authorList>
    </citation>
    <scope>NUCLEOTIDE SEQUENCE [LARGE SCALE GENOMIC DNA]</scope>
</reference>
<evidence type="ECO:0000256" key="1">
    <source>
        <dbReference type="SAM" id="MobiDB-lite"/>
    </source>
</evidence>
<dbReference type="EMBL" id="BGZK01000220">
    <property type="protein sequence ID" value="GBP29417.1"/>
    <property type="molecule type" value="Genomic_DNA"/>
</dbReference>
<proteinExistence type="predicted"/>
<accession>A0A4C1UTQ8</accession>
<gene>
    <name evidence="2" type="ORF">EVAR_22029_1</name>
</gene>
<comment type="caution">
    <text evidence="2">The sequence shown here is derived from an EMBL/GenBank/DDBJ whole genome shotgun (WGS) entry which is preliminary data.</text>
</comment>